<evidence type="ECO:0000256" key="1">
    <source>
        <dbReference type="ARBA" id="ARBA00010531"/>
    </source>
</evidence>
<comment type="function">
    <text evidence="9">Protein L1 is also a translational repressor protein, it controls the translation of the L11 operon by binding to its mRNA.</text>
</comment>
<sequence>MKRGKRYTALLEKVDLKKAYPLREAVEKVKELASAKFDETVEIHMRLGVDPRKSDQMVRGGVDLPHGTGKTVRVLAFASGEKVKEAEEAGADYVGGDDMIEKIQKGWSDFDAVVATPDMMPKIGKIGKILGPKGLMPSPKNGTVTQDIGNAVMAMKKGKVTFRVDKTGVIHGPIGKVSFEPEKLYENAVEFIKEVWRLKPQTAKGEYFKSIYIAPTMGPGIKIDVTDVKNNVLK</sequence>
<dbReference type="PANTHER" id="PTHR36427:SF3">
    <property type="entry name" value="LARGE RIBOSOMAL SUBUNIT PROTEIN UL1M"/>
    <property type="match status" value="1"/>
</dbReference>
<dbReference type="AlphaFoldDB" id="A0A7C0ZID0"/>
<dbReference type="FunFam" id="3.40.50.790:FF:000001">
    <property type="entry name" value="50S ribosomal protein L1"/>
    <property type="match status" value="1"/>
</dbReference>
<keyword evidence="9" id="KW-0820">tRNA-binding</keyword>
<evidence type="ECO:0000256" key="8">
    <source>
        <dbReference type="ARBA" id="ARBA00035241"/>
    </source>
</evidence>
<comment type="caution">
    <text evidence="11">The sequence shown here is derived from an EMBL/GenBank/DDBJ whole genome shotgun (WGS) entry which is preliminary data.</text>
</comment>
<dbReference type="InterPro" id="IPR002143">
    <property type="entry name" value="Ribosomal_uL1"/>
</dbReference>
<keyword evidence="5 9" id="KW-0694">RNA-binding</keyword>
<evidence type="ECO:0000256" key="10">
    <source>
        <dbReference type="RuleBase" id="RU000659"/>
    </source>
</evidence>
<gene>
    <name evidence="9" type="primary">rplA</name>
    <name evidence="11" type="ORF">ENF18_05185</name>
</gene>
<keyword evidence="4 9" id="KW-0810">Translation regulation</keyword>
<dbReference type="Gene3D" id="3.30.190.20">
    <property type="match status" value="1"/>
</dbReference>
<proteinExistence type="inferred from homology"/>
<evidence type="ECO:0000256" key="9">
    <source>
        <dbReference type="HAMAP-Rule" id="MF_01318"/>
    </source>
</evidence>
<organism evidence="11">
    <name type="scientific">candidate division WOR-3 bacterium</name>
    <dbReference type="NCBI Taxonomy" id="2052148"/>
    <lineage>
        <taxon>Bacteria</taxon>
        <taxon>Bacteria division WOR-3</taxon>
    </lineage>
</organism>
<dbReference type="GO" id="GO:0019843">
    <property type="term" value="F:rRNA binding"/>
    <property type="evidence" value="ECO:0007669"/>
    <property type="project" value="UniProtKB-UniRule"/>
</dbReference>
<evidence type="ECO:0000256" key="3">
    <source>
        <dbReference type="ARBA" id="ARBA00022730"/>
    </source>
</evidence>
<evidence type="ECO:0000256" key="7">
    <source>
        <dbReference type="ARBA" id="ARBA00023274"/>
    </source>
</evidence>
<dbReference type="GO" id="GO:0006412">
    <property type="term" value="P:translation"/>
    <property type="evidence" value="ECO:0007669"/>
    <property type="project" value="UniProtKB-UniRule"/>
</dbReference>
<dbReference type="HAMAP" id="MF_01318_B">
    <property type="entry name" value="Ribosomal_uL1_B"/>
    <property type="match status" value="1"/>
</dbReference>
<dbReference type="InterPro" id="IPR023674">
    <property type="entry name" value="Ribosomal_uL1-like"/>
</dbReference>
<evidence type="ECO:0000313" key="11">
    <source>
        <dbReference type="EMBL" id="HDI83165.1"/>
    </source>
</evidence>
<dbReference type="PIRSF" id="PIRSF002155">
    <property type="entry name" value="Ribosomal_L1"/>
    <property type="match status" value="1"/>
</dbReference>
<protein>
    <recommendedName>
        <fullName evidence="8 9">Large ribosomal subunit protein uL1</fullName>
    </recommendedName>
</protein>
<evidence type="ECO:0000256" key="5">
    <source>
        <dbReference type="ARBA" id="ARBA00022884"/>
    </source>
</evidence>
<keyword evidence="3 9" id="KW-0699">rRNA-binding</keyword>
<dbReference type="PANTHER" id="PTHR36427">
    <property type="entry name" value="54S RIBOSOMAL PROTEIN L1, MITOCHONDRIAL"/>
    <property type="match status" value="1"/>
</dbReference>
<dbReference type="Gene3D" id="3.40.50.790">
    <property type="match status" value="1"/>
</dbReference>
<evidence type="ECO:0000256" key="6">
    <source>
        <dbReference type="ARBA" id="ARBA00022980"/>
    </source>
</evidence>
<dbReference type="InterPro" id="IPR028364">
    <property type="entry name" value="Ribosomal_uL1/biogenesis"/>
</dbReference>
<accession>A0A7C0ZID0</accession>
<evidence type="ECO:0000256" key="4">
    <source>
        <dbReference type="ARBA" id="ARBA00022845"/>
    </source>
</evidence>
<dbReference type="GO" id="GO:0006417">
    <property type="term" value="P:regulation of translation"/>
    <property type="evidence" value="ECO:0007669"/>
    <property type="project" value="UniProtKB-KW"/>
</dbReference>
<dbReference type="CDD" id="cd00403">
    <property type="entry name" value="Ribosomal_L1"/>
    <property type="match status" value="1"/>
</dbReference>
<dbReference type="SUPFAM" id="SSF56808">
    <property type="entry name" value="Ribosomal protein L1"/>
    <property type="match status" value="1"/>
</dbReference>
<keyword evidence="2 9" id="KW-0678">Repressor</keyword>
<comment type="subunit">
    <text evidence="9">Part of the 50S ribosomal subunit.</text>
</comment>
<dbReference type="GO" id="GO:0000049">
    <property type="term" value="F:tRNA binding"/>
    <property type="evidence" value="ECO:0007669"/>
    <property type="project" value="UniProtKB-KW"/>
</dbReference>
<keyword evidence="6 9" id="KW-0689">Ribosomal protein</keyword>
<comment type="similarity">
    <text evidence="1 9 10">Belongs to the universal ribosomal protein uL1 family.</text>
</comment>
<keyword evidence="7 9" id="KW-0687">Ribonucleoprotein</keyword>
<dbReference type="Pfam" id="PF00687">
    <property type="entry name" value="Ribosomal_L1"/>
    <property type="match status" value="1"/>
</dbReference>
<dbReference type="PROSITE" id="PS01199">
    <property type="entry name" value="RIBOSOMAL_L1"/>
    <property type="match status" value="1"/>
</dbReference>
<dbReference type="NCBIfam" id="TIGR01169">
    <property type="entry name" value="rplA_bact"/>
    <property type="match status" value="1"/>
</dbReference>
<dbReference type="InterPro" id="IPR005878">
    <property type="entry name" value="Ribosom_uL1_bac-type"/>
</dbReference>
<evidence type="ECO:0000256" key="2">
    <source>
        <dbReference type="ARBA" id="ARBA00022491"/>
    </source>
</evidence>
<dbReference type="InterPro" id="IPR016095">
    <property type="entry name" value="Ribosomal_uL1_3-a/b-sand"/>
</dbReference>
<dbReference type="GO" id="GO:0003735">
    <property type="term" value="F:structural constituent of ribosome"/>
    <property type="evidence" value="ECO:0007669"/>
    <property type="project" value="InterPro"/>
</dbReference>
<name>A0A7C0ZID0_UNCW3</name>
<comment type="function">
    <text evidence="9">Binds directly to 23S rRNA. The L1 stalk is quite mobile in the ribosome, and is involved in E site tRNA release.</text>
</comment>
<reference evidence="11" key="1">
    <citation type="journal article" date="2020" name="mSystems">
        <title>Genome- and Community-Level Interaction Insights into Carbon Utilization and Element Cycling Functions of Hydrothermarchaeota in Hydrothermal Sediment.</title>
        <authorList>
            <person name="Zhou Z."/>
            <person name="Liu Y."/>
            <person name="Xu W."/>
            <person name="Pan J."/>
            <person name="Luo Z.H."/>
            <person name="Li M."/>
        </authorList>
    </citation>
    <scope>NUCLEOTIDE SEQUENCE [LARGE SCALE GENOMIC DNA]</scope>
    <source>
        <strain evidence="11">HyVt-102</strain>
    </source>
</reference>
<dbReference type="InterPro" id="IPR023673">
    <property type="entry name" value="Ribosomal_uL1_CS"/>
</dbReference>
<dbReference type="EMBL" id="DQWE01000250">
    <property type="protein sequence ID" value="HDI83165.1"/>
    <property type="molecule type" value="Genomic_DNA"/>
</dbReference>
<dbReference type="Proteomes" id="UP000885847">
    <property type="component" value="Unassembled WGS sequence"/>
</dbReference>
<dbReference type="GO" id="GO:0015934">
    <property type="term" value="C:large ribosomal subunit"/>
    <property type="evidence" value="ECO:0007669"/>
    <property type="project" value="InterPro"/>
</dbReference>